<organism evidence="5 6">
    <name type="scientific">Psilocybe cf. subviscida</name>
    <dbReference type="NCBI Taxonomy" id="2480587"/>
    <lineage>
        <taxon>Eukaryota</taxon>
        <taxon>Fungi</taxon>
        <taxon>Dikarya</taxon>
        <taxon>Basidiomycota</taxon>
        <taxon>Agaricomycotina</taxon>
        <taxon>Agaricomycetes</taxon>
        <taxon>Agaricomycetidae</taxon>
        <taxon>Agaricales</taxon>
        <taxon>Agaricineae</taxon>
        <taxon>Strophariaceae</taxon>
        <taxon>Psilocybe</taxon>
    </lineage>
</organism>
<evidence type="ECO:0000256" key="2">
    <source>
        <dbReference type="ARBA" id="ARBA00023026"/>
    </source>
</evidence>
<reference evidence="5 6" key="1">
    <citation type="journal article" date="2020" name="ISME J.">
        <title>Uncovering the hidden diversity of litter-decomposition mechanisms in mushroom-forming fungi.</title>
        <authorList>
            <person name="Floudas D."/>
            <person name="Bentzer J."/>
            <person name="Ahren D."/>
            <person name="Johansson T."/>
            <person name="Persson P."/>
            <person name="Tunlid A."/>
        </authorList>
    </citation>
    <scope>NUCLEOTIDE SEQUENCE [LARGE SCALE GENOMIC DNA]</scope>
    <source>
        <strain evidence="5 6">CBS 101986</strain>
    </source>
</reference>
<feature type="region of interest" description="Disordered" evidence="3">
    <location>
        <begin position="257"/>
        <end position="363"/>
    </location>
</feature>
<dbReference type="SMART" id="SM00257">
    <property type="entry name" value="LysM"/>
    <property type="match status" value="2"/>
</dbReference>
<keyword evidence="1" id="KW-0147">Chitin-binding</keyword>
<dbReference type="SUPFAM" id="SSF54106">
    <property type="entry name" value="LysM domain"/>
    <property type="match status" value="1"/>
</dbReference>
<dbReference type="InterPro" id="IPR052210">
    <property type="entry name" value="LysM1-like"/>
</dbReference>
<keyword evidence="6" id="KW-1185">Reference proteome</keyword>
<comment type="caution">
    <text evidence="5">The sequence shown here is derived from an EMBL/GenBank/DDBJ whole genome shotgun (WGS) entry which is preliminary data.</text>
</comment>
<dbReference type="GO" id="GO:0008061">
    <property type="term" value="F:chitin binding"/>
    <property type="evidence" value="ECO:0007669"/>
    <property type="project" value="UniProtKB-KW"/>
</dbReference>
<feature type="compositionally biased region" description="Acidic residues" evidence="3">
    <location>
        <begin position="349"/>
        <end position="363"/>
    </location>
</feature>
<evidence type="ECO:0000259" key="4">
    <source>
        <dbReference type="PROSITE" id="PS51782"/>
    </source>
</evidence>
<proteinExistence type="predicted"/>
<dbReference type="InterPro" id="IPR036779">
    <property type="entry name" value="LysM_dom_sf"/>
</dbReference>
<evidence type="ECO:0000313" key="6">
    <source>
        <dbReference type="Proteomes" id="UP000567179"/>
    </source>
</evidence>
<feature type="compositionally biased region" description="Low complexity" evidence="3">
    <location>
        <begin position="260"/>
        <end position="271"/>
    </location>
</feature>
<dbReference type="Proteomes" id="UP000567179">
    <property type="component" value="Unassembled WGS sequence"/>
</dbReference>
<dbReference type="CDD" id="cd00118">
    <property type="entry name" value="LysM"/>
    <property type="match status" value="1"/>
</dbReference>
<feature type="domain" description="LysM" evidence="4">
    <location>
        <begin position="94"/>
        <end position="141"/>
    </location>
</feature>
<feature type="compositionally biased region" description="Acidic residues" evidence="3">
    <location>
        <begin position="323"/>
        <end position="333"/>
    </location>
</feature>
<evidence type="ECO:0000256" key="1">
    <source>
        <dbReference type="ARBA" id="ARBA00022669"/>
    </source>
</evidence>
<feature type="compositionally biased region" description="Low complexity" evidence="3">
    <location>
        <begin position="278"/>
        <end position="302"/>
    </location>
</feature>
<dbReference type="Pfam" id="PF01476">
    <property type="entry name" value="LysM"/>
    <property type="match status" value="2"/>
</dbReference>
<accession>A0A8H5AQT1</accession>
<feature type="compositionally biased region" description="Low complexity" evidence="3">
    <location>
        <begin position="334"/>
        <end position="348"/>
    </location>
</feature>
<gene>
    <name evidence="5" type="ORF">D9619_012310</name>
</gene>
<keyword evidence="2" id="KW-0843">Virulence</keyword>
<name>A0A8H5AQT1_9AGAR</name>
<dbReference type="AlphaFoldDB" id="A0A8H5AQT1"/>
<evidence type="ECO:0000313" key="5">
    <source>
        <dbReference type="EMBL" id="KAF5309395.1"/>
    </source>
</evidence>
<evidence type="ECO:0000256" key="3">
    <source>
        <dbReference type="SAM" id="MobiDB-lite"/>
    </source>
</evidence>
<protein>
    <recommendedName>
        <fullName evidence="4">LysM domain-containing protein</fullName>
    </recommendedName>
</protein>
<dbReference type="Gene3D" id="3.10.350.10">
    <property type="entry name" value="LysM domain"/>
    <property type="match status" value="2"/>
</dbReference>
<dbReference type="PANTHER" id="PTHR34997">
    <property type="entry name" value="AM15"/>
    <property type="match status" value="1"/>
</dbReference>
<dbReference type="PANTHER" id="PTHR34997:SF1">
    <property type="entry name" value="PEPTIDOGLYCAN-BINDING LYSIN DOMAIN"/>
    <property type="match status" value="1"/>
</dbReference>
<dbReference type="PROSITE" id="PS51782">
    <property type="entry name" value="LYSM"/>
    <property type="match status" value="1"/>
</dbReference>
<dbReference type="OrthoDB" id="5985073at2759"/>
<feature type="compositionally biased region" description="Acidic residues" evidence="3">
    <location>
        <begin position="303"/>
        <end position="313"/>
    </location>
</feature>
<dbReference type="EMBL" id="JAACJJ010000059">
    <property type="protein sequence ID" value="KAF5309395.1"/>
    <property type="molecule type" value="Genomic_DNA"/>
</dbReference>
<dbReference type="InterPro" id="IPR018392">
    <property type="entry name" value="LysM"/>
</dbReference>
<sequence length="363" mass="38146">MRQSVGVLFTTINRGNCRMLISLVQLVVRLFRSFHSPPLLILRSLLLFPLPSPESQILVPLFTLHSLSTMFARLFIAATLAVSVQTAFAASCSRTYTVQEADYCDKISAAQNVSTYQLAVSNADAVGKDCTNLQVGQQLCLATSEAEDCRTTYTVIPDDTCEGIAAKNGLNATILFMNNPQINADCSNIYVDECHPDRNAKGYPMWTLHPYEADLQPLLFSSLRVVLCTEKTVKVAPVPASGVAVKAPQTTIFVTRTEADAPAATPTTTPGAKPPVAKPAAQPAIAKPAPPAAAAAKPADAPAGDDGDCDADGSDGASNDNAGGDDDDCDDSADTAAPAKSSNDSGSDAGDDDDDDLPFCDEL</sequence>